<comment type="similarity">
    <text evidence="2">Belongs to the SusD family.</text>
</comment>
<sequence>MKKFVYTALLCCLGLSCKKGFLDQVPNDRLTLDQVFANRTNTESFLADIYAEIPDEACQRFVNSGQGHGNSGPWTGASDEAEYDWSFVTSNDYNIGNWNASSAWVETFWRNYYQGIRNATYLIQNVNDCKECGVQLNTRYTAEARALRAMFYFYLMRMFGPVVMLGDQSIAPDASLGDIQLPRTGFDSCVSWVTSELDKAAADLPVSYNNDEIARITKGIALAFKQEVLFMAARPLYNGNSDYAAMVGADGKPLINQTYDANKWTLAAASAKAFITQFVPTTYDLFTENDANGNFSAFLSCRDVMLTDWNKEWILARPANANSCSTRQYETTPYHNGAQAEDRGSGGLAVTQTMVDAFFMANGLPITDPNSGYQTGGFTDYQAPDDDTLRPTYNQWINREPRFYVDVTYTGRLWLNRNSGDVVTYTNYTGNSGLQIGGNDYSRTGYIVRKNMALGDWRNGGRGWILYRLANVYLNYIEALNESNPSDPDILKYLNLIRQRAGVPLYGSAGLPVPPSQDAMRTAIRMERRVELAFENVRFFDTRQWKIATTTDNGPFYGLNITQDPPGFYTVTSFENRVFQQKHYLFPIPQNEINIDKNLVQNSGW</sequence>
<accession>A0A4R8DGH2</accession>
<name>A0A4R8DGH2_9BACT</name>
<evidence type="ECO:0000256" key="5">
    <source>
        <dbReference type="ARBA" id="ARBA00023237"/>
    </source>
</evidence>
<feature type="domain" description="RagB/SusD" evidence="6">
    <location>
        <begin position="320"/>
        <end position="605"/>
    </location>
</feature>
<dbReference type="Proteomes" id="UP000294498">
    <property type="component" value="Unassembled WGS sequence"/>
</dbReference>
<reference evidence="8 9" key="1">
    <citation type="submission" date="2019-03" db="EMBL/GenBank/DDBJ databases">
        <title>Genomic Encyclopedia of Type Strains, Phase IV (KMG-IV): sequencing the most valuable type-strain genomes for metagenomic binning, comparative biology and taxonomic classification.</title>
        <authorList>
            <person name="Goeker M."/>
        </authorList>
    </citation>
    <scope>NUCLEOTIDE SEQUENCE [LARGE SCALE GENOMIC DNA]</scope>
    <source>
        <strain evidence="8 9">DSM 100059</strain>
    </source>
</reference>
<feature type="domain" description="SusD-like N-terminal" evidence="7">
    <location>
        <begin position="21"/>
        <end position="224"/>
    </location>
</feature>
<evidence type="ECO:0000313" key="8">
    <source>
        <dbReference type="EMBL" id="TDW96743.1"/>
    </source>
</evidence>
<keyword evidence="4" id="KW-0472">Membrane</keyword>
<dbReference type="InterPro" id="IPR033985">
    <property type="entry name" value="SusD-like_N"/>
</dbReference>
<evidence type="ECO:0000256" key="3">
    <source>
        <dbReference type="ARBA" id="ARBA00022729"/>
    </source>
</evidence>
<dbReference type="EMBL" id="SODV01000002">
    <property type="protein sequence ID" value="TDW96743.1"/>
    <property type="molecule type" value="Genomic_DNA"/>
</dbReference>
<keyword evidence="9" id="KW-1185">Reference proteome</keyword>
<evidence type="ECO:0000256" key="4">
    <source>
        <dbReference type="ARBA" id="ARBA00023136"/>
    </source>
</evidence>
<dbReference type="RefSeq" id="WP_133997720.1">
    <property type="nucleotide sequence ID" value="NZ_SODV01000002.1"/>
</dbReference>
<comment type="caution">
    <text evidence="8">The sequence shown here is derived from an EMBL/GenBank/DDBJ whole genome shotgun (WGS) entry which is preliminary data.</text>
</comment>
<dbReference type="AlphaFoldDB" id="A0A4R8DGH2"/>
<dbReference type="InterPro" id="IPR011990">
    <property type="entry name" value="TPR-like_helical_dom_sf"/>
</dbReference>
<organism evidence="8 9">
    <name type="scientific">Dinghuibacter silviterrae</name>
    <dbReference type="NCBI Taxonomy" id="1539049"/>
    <lineage>
        <taxon>Bacteria</taxon>
        <taxon>Pseudomonadati</taxon>
        <taxon>Bacteroidota</taxon>
        <taxon>Chitinophagia</taxon>
        <taxon>Chitinophagales</taxon>
        <taxon>Chitinophagaceae</taxon>
        <taxon>Dinghuibacter</taxon>
    </lineage>
</organism>
<dbReference type="Gene3D" id="1.25.40.390">
    <property type="match status" value="1"/>
</dbReference>
<evidence type="ECO:0000259" key="6">
    <source>
        <dbReference type="Pfam" id="PF07980"/>
    </source>
</evidence>
<dbReference type="PROSITE" id="PS51257">
    <property type="entry name" value="PROKAR_LIPOPROTEIN"/>
    <property type="match status" value="1"/>
</dbReference>
<dbReference type="Pfam" id="PF14322">
    <property type="entry name" value="SusD-like_3"/>
    <property type="match status" value="1"/>
</dbReference>
<keyword evidence="5" id="KW-0998">Cell outer membrane</keyword>
<dbReference type="GO" id="GO:0009279">
    <property type="term" value="C:cell outer membrane"/>
    <property type="evidence" value="ECO:0007669"/>
    <property type="project" value="UniProtKB-SubCell"/>
</dbReference>
<evidence type="ECO:0000313" key="9">
    <source>
        <dbReference type="Proteomes" id="UP000294498"/>
    </source>
</evidence>
<keyword evidence="3" id="KW-0732">Signal</keyword>
<dbReference type="InterPro" id="IPR012944">
    <property type="entry name" value="SusD_RagB_dom"/>
</dbReference>
<dbReference type="OrthoDB" id="608091at2"/>
<evidence type="ECO:0000256" key="2">
    <source>
        <dbReference type="ARBA" id="ARBA00006275"/>
    </source>
</evidence>
<evidence type="ECO:0000256" key="1">
    <source>
        <dbReference type="ARBA" id="ARBA00004442"/>
    </source>
</evidence>
<proteinExistence type="inferred from homology"/>
<dbReference type="Pfam" id="PF07980">
    <property type="entry name" value="SusD_RagB"/>
    <property type="match status" value="1"/>
</dbReference>
<comment type="subcellular location">
    <subcellularLocation>
        <location evidence="1">Cell outer membrane</location>
    </subcellularLocation>
</comment>
<gene>
    <name evidence="8" type="ORF">EDB95_4579</name>
</gene>
<dbReference type="SUPFAM" id="SSF48452">
    <property type="entry name" value="TPR-like"/>
    <property type="match status" value="1"/>
</dbReference>
<evidence type="ECO:0000259" key="7">
    <source>
        <dbReference type="Pfam" id="PF14322"/>
    </source>
</evidence>
<protein>
    <submittedName>
        <fullName evidence="8">Putative outer membrane starch-binding protein</fullName>
    </submittedName>
</protein>